<dbReference type="InterPro" id="IPR015034">
    <property type="entry name" value="Bles03"/>
</dbReference>
<dbReference type="Proteomes" id="UP000265618">
    <property type="component" value="Unassembled WGS sequence"/>
</dbReference>
<sequence length="286" mass="31926">MLYIGGKATTAKNEEVPKRSLRATAQHTAELRPDGAAKEFFTHHATHSTQKWASRRQCEPGKHTIFYDPEESTLDDWLAAHPPNTLGVTVEAVDALSVDITEWTHVPGPDVIREIAAYDSICEHFKTETKHTPRDKEVARTAMLEVATNLGHTEGKWLFPCPPDKVIEAWSLLARAAVCGNMPQGHGLAGCAVSVAPKLNLKGVVVIYLLAVRCPDSNDEEHLRRVLLYTRDLLQAPEISCQGFKPEIFSRLGVYAKDSTHPDRRCINLRSVMMHTDWTKEVFGQQ</sequence>
<dbReference type="Pfam" id="PF08939">
    <property type="entry name" value="Bles03"/>
    <property type="match status" value="1"/>
</dbReference>
<proteinExistence type="predicted"/>
<accession>A0A9K3CMN8</accession>
<dbReference type="InterPro" id="IPR023398">
    <property type="entry name" value="TIF_eIF4e-like"/>
</dbReference>
<dbReference type="Gene3D" id="3.30.760.10">
    <property type="entry name" value="RNA Cap, Translation Initiation Factor Eif4e"/>
    <property type="match status" value="1"/>
</dbReference>
<comment type="caution">
    <text evidence="1">The sequence shown here is derived from an EMBL/GenBank/DDBJ whole genome shotgun (WGS) entry which is preliminary data.</text>
</comment>
<dbReference type="OrthoDB" id="10067381at2759"/>
<evidence type="ECO:0000313" key="2">
    <source>
        <dbReference type="Proteomes" id="UP000265618"/>
    </source>
</evidence>
<name>A0A9K3CMN8_9EUKA</name>
<gene>
    <name evidence="1" type="ORF">KIPB_000541</name>
</gene>
<reference evidence="1 2" key="1">
    <citation type="journal article" date="2018" name="PLoS ONE">
        <title>The draft genome of Kipferlia bialata reveals reductive genome evolution in fornicate parasites.</title>
        <authorList>
            <person name="Tanifuji G."/>
            <person name="Takabayashi S."/>
            <person name="Kume K."/>
            <person name="Takagi M."/>
            <person name="Nakayama T."/>
            <person name="Kamikawa R."/>
            <person name="Inagaki Y."/>
            <person name="Hashimoto T."/>
        </authorList>
    </citation>
    <scope>NUCLEOTIDE SEQUENCE [LARGE SCALE GENOMIC DNA]</scope>
    <source>
        <strain evidence="1">NY0173</strain>
    </source>
</reference>
<evidence type="ECO:0000313" key="1">
    <source>
        <dbReference type="EMBL" id="GIQ79839.1"/>
    </source>
</evidence>
<dbReference type="AlphaFoldDB" id="A0A9K3CMN8"/>
<organism evidence="1 2">
    <name type="scientific">Kipferlia bialata</name>
    <dbReference type="NCBI Taxonomy" id="797122"/>
    <lineage>
        <taxon>Eukaryota</taxon>
        <taxon>Metamonada</taxon>
        <taxon>Carpediemonas-like organisms</taxon>
        <taxon>Kipferlia</taxon>
    </lineage>
</organism>
<dbReference type="EMBL" id="BDIP01000063">
    <property type="protein sequence ID" value="GIQ79839.1"/>
    <property type="molecule type" value="Genomic_DNA"/>
</dbReference>
<keyword evidence="2" id="KW-1185">Reference proteome</keyword>
<dbReference type="SUPFAM" id="SSF55418">
    <property type="entry name" value="eIF4e-like"/>
    <property type="match status" value="1"/>
</dbReference>
<protein>
    <submittedName>
        <fullName evidence="1">Uncharacterized protein</fullName>
    </submittedName>
</protein>